<protein>
    <submittedName>
        <fullName evidence="2">GNAT family N-acetyltransferase</fullName>
        <ecNumber evidence="2">2.3.-.-</ecNumber>
    </submittedName>
</protein>
<sequence>MEVMTLTQANAEQIVQWHYPAEYAFYDTDADPDDCAELLSPSRRANRFYQVIEDNHLLGYFCTENTAQTGVIEIGLGLAPDWTGKGYGLSFVRLLVAHVIEVEHPRKLLMNVAQFNRRAQKVYQRSGFEIVKTYEQVDDMGKRYPFVWMAKTID</sequence>
<proteinExistence type="predicted"/>
<dbReference type="Proteomes" id="UP001596171">
    <property type="component" value="Unassembled WGS sequence"/>
</dbReference>
<accession>A0ABW1SFX7</accession>
<dbReference type="RefSeq" id="WP_137616212.1">
    <property type="nucleotide sequence ID" value="NZ_BJDI01000007.1"/>
</dbReference>
<evidence type="ECO:0000313" key="2">
    <source>
        <dbReference type="EMBL" id="MFC6200441.1"/>
    </source>
</evidence>
<gene>
    <name evidence="2" type="ORF">ACFP1L_00860</name>
</gene>
<evidence type="ECO:0000313" key="3">
    <source>
        <dbReference type="Proteomes" id="UP001596171"/>
    </source>
</evidence>
<dbReference type="SUPFAM" id="SSF55729">
    <property type="entry name" value="Acyl-CoA N-acyltransferases (Nat)"/>
    <property type="match status" value="1"/>
</dbReference>
<dbReference type="PANTHER" id="PTHR43328">
    <property type="entry name" value="ACETYLTRANSFERASE-RELATED"/>
    <property type="match status" value="1"/>
</dbReference>
<dbReference type="Gene3D" id="3.40.630.30">
    <property type="match status" value="1"/>
</dbReference>
<keyword evidence="3" id="KW-1185">Reference proteome</keyword>
<evidence type="ECO:0000259" key="1">
    <source>
        <dbReference type="PROSITE" id="PS51186"/>
    </source>
</evidence>
<dbReference type="GO" id="GO:0016746">
    <property type="term" value="F:acyltransferase activity"/>
    <property type="evidence" value="ECO:0007669"/>
    <property type="project" value="UniProtKB-KW"/>
</dbReference>
<keyword evidence="2" id="KW-0808">Transferase</keyword>
<name>A0ABW1SFX7_9LACO</name>
<dbReference type="EC" id="2.3.-.-" evidence="2"/>
<dbReference type="PANTHER" id="PTHR43328:SF1">
    <property type="entry name" value="N-ACETYLTRANSFERASE DOMAIN-CONTAINING PROTEIN"/>
    <property type="match status" value="1"/>
</dbReference>
<dbReference type="InterPro" id="IPR016181">
    <property type="entry name" value="Acyl_CoA_acyltransferase"/>
</dbReference>
<feature type="domain" description="N-acetyltransferase" evidence="1">
    <location>
        <begin position="1"/>
        <end position="154"/>
    </location>
</feature>
<reference evidence="3" key="1">
    <citation type="journal article" date="2019" name="Int. J. Syst. Evol. Microbiol.">
        <title>The Global Catalogue of Microorganisms (GCM) 10K type strain sequencing project: providing services to taxonomists for standard genome sequencing and annotation.</title>
        <authorList>
            <consortium name="The Broad Institute Genomics Platform"/>
            <consortium name="The Broad Institute Genome Sequencing Center for Infectious Disease"/>
            <person name="Wu L."/>
            <person name="Ma J."/>
        </authorList>
    </citation>
    <scope>NUCLEOTIDE SEQUENCE [LARGE SCALE GENOMIC DNA]</scope>
    <source>
        <strain evidence="3">CCM 8930</strain>
    </source>
</reference>
<comment type="caution">
    <text evidence="2">The sequence shown here is derived from an EMBL/GenBank/DDBJ whole genome shotgun (WGS) entry which is preliminary data.</text>
</comment>
<dbReference type="EMBL" id="JBHSSE010000002">
    <property type="protein sequence ID" value="MFC6200441.1"/>
    <property type="molecule type" value="Genomic_DNA"/>
</dbReference>
<dbReference type="PROSITE" id="PS51186">
    <property type="entry name" value="GNAT"/>
    <property type="match status" value="1"/>
</dbReference>
<organism evidence="2 3">
    <name type="scientific">Lactiplantibacillus nangangensis</name>
    <dbReference type="NCBI Taxonomy" id="2559917"/>
    <lineage>
        <taxon>Bacteria</taxon>
        <taxon>Bacillati</taxon>
        <taxon>Bacillota</taxon>
        <taxon>Bacilli</taxon>
        <taxon>Lactobacillales</taxon>
        <taxon>Lactobacillaceae</taxon>
        <taxon>Lactiplantibacillus</taxon>
    </lineage>
</organism>
<keyword evidence="2" id="KW-0012">Acyltransferase</keyword>
<dbReference type="InterPro" id="IPR000182">
    <property type="entry name" value="GNAT_dom"/>
</dbReference>
<dbReference type="Pfam" id="PF13302">
    <property type="entry name" value="Acetyltransf_3"/>
    <property type="match status" value="1"/>
</dbReference>